<organism evidence="8 9">
    <name type="scientific">Arabidopsis thaliana x Arabidopsis arenosa</name>
    <dbReference type="NCBI Taxonomy" id="1240361"/>
    <lineage>
        <taxon>Eukaryota</taxon>
        <taxon>Viridiplantae</taxon>
        <taxon>Streptophyta</taxon>
        <taxon>Embryophyta</taxon>
        <taxon>Tracheophyta</taxon>
        <taxon>Spermatophyta</taxon>
        <taxon>Magnoliopsida</taxon>
        <taxon>eudicotyledons</taxon>
        <taxon>Gunneridae</taxon>
        <taxon>Pentapetalae</taxon>
        <taxon>rosids</taxon>
        <taxon>malvids</taxon>
        <taxon>Brassicales</taxon>
        <taxon>Brassicaceae</taxon>
        <taxon>Camelineae</taxon>
        <taxon>Arabidopsis</taxon>
    </lineage>
</organism>
<dbReference type="GO" id="GO:0003677">
    <property type="term" value="F:DNA binding"/>
    <property type="evidence" value="ECO:0007669"/>
    <property type="project" value="InterPro"/>
</dbReference>
<accession>A0A8T1Y5G6</accession>
<feature type="domain" description="AN1-type" evidence="7">
    <location>
        <begin position="67"/>
        <end position="113"/>
    </location>
</feature>
<evidence type="ECO:0000313" key="9">
    <source>
        <dbReference type="Proteomes" id="UP000694240"/>
    </source>
</evidence>
<sequence>MMNVNETEALPCEGGCGLYGTRKNNNLCSLCYKQSVLRHSTALSFEPETEQSQCCLPTSSPVAEEEPVRKRRCGICKRKVGMLGFNCRCGHMFCGSHRYPEEHSCPFDYKQSGRVALTTQLPLNRADKLQRFLIQKLNNLTNEIER</sequence>
<reference evidence="8 9" key="1">
    <citation type="submission" date="2020-12" db="EMBL/GenBank/DDBJ databases">
        <title>Concerted genomic and epigenomic changes stabilize Arabidopsis allopolyploids.</title>
        <authorList>
            <person name="Chen Z."/>
        </authorList>
    </citation>
    <scope>NUCLEOTIDE SEQUENCE [LARGE SCALE GENOMIC DNA]</scope>
    <source>
        <strain evidence="8">Allo738</strain>
        <tissue evidence="8">Leaf</tissue>
    </source>
</reference>
<gene>
    <name evidence="8" type="ORF">ISN45_Aa07g016080</name>
</gene>
<evidence type="ECO:0000259" key="7">
    <source>
        <dbReference type="PROSITE" id="PS51039"/>
    </source>
</evidence>
<dbReference type="SMART" id="SM00259">
    <property type="entry name" value="ZnF_A20"/>
    <property type="match status" value="1"/>
</dbReference>
<dbReference type="Pfam" id="PF01754">
    <property type="entry name" value="zf-A20"/>
    <property type="match status" value="1"/>
</dbReference>
<dbReference type="GO" id="GO:0008270">
    <property type="term" value="F:zinc ion binding"/>
    <property type="evidence" value="ECO:0007669"/>
    <property type="project" value="UniProtKB-KW"/>
</dbReference>
<evidence type="ECO:0000256" key="1">
    <source>
        <dbReference type="ARBA" id="ARBA00003732"/>
    </source>
</evidence>
<dbReference type="AlphaFoldDB" id="A0A8T1Y5G6"/>
<dbReference type="PANTHER" id="PTHR10634:SF117">
    <property type="entry name" value="ZINC FINGER A20 AND AN1 DOMAIN-CONTAINING STRESS-ASSOCIATED PROTEIN 10"/>
    <property type="match status" value="1"/>
</dbReference>
<comment type="caution">
    <text evidence="8">The sequence shown here is derived from an EMBL/GenBank/DDBJ whole genome shotgun (WGS) entry which is preliminary data.</text>
</comment>
<protein>
    <submittedName>
        <fullName evidence="8">Zinc finger A20-type</fullName>
    </submittedName>
</protein>
<evidence type="ECO:0000259" key="6">
    <source>
        <dbReference type="PROSITE" id="PS51036"/>
    </source>
</evidence>
<dbReference type="PANTHER" id="PTHR10634">
    <property type="entry name" value="AN1-TYPE ZINC FINGER PROTEIN"/>
    <property type="match status" value="1"/>
</dbReference>
<dbReference type="Proteomes" id="UP000694240">
    <property type="component" value="Chromosome 12"/>
</dbReference>
<keyword evidence="2" id="KW-0479">Metal-binding</keyword>
<evidence type="ECO:0000313" key="8">
    <source>
        <dbReference type="EMBL" id="KAG7541521.1"/>
    </source>
</evidence>
<dbReference type="InterPro" id="IPR002653">
    <property type="entry name" value="Znf_A20"/>
</dbReference>
<dbReference type="Pfam" id="PF01428">
    <property type="entry name" value="zf-AN1"/>
    <property type="match status" value="1"/>
</dbReference>
<evidence type="ECO:0000256" key="3">
    <source>
        <dbReference type="ARBA" id="ARBA00022771"/>
    </source>
</evidence>
<keyword evidence="9" id="KW-1185">Reference proteome</keyword>
<evidence type="ECO:0000256" key="4">
    <source>
        <dbReference type="ARBA" id="ARBA00022833"/>
    </source>
</evidence>
<evidence type="ECO:0000256" key="2">
    <source>
        <dbReference type="ARBA" id="ARBA00022723"/>
    </source>
</evidence>
<comment type="function">
    <text evidence="1">May be involved in environmental stress response.</text>
</comment>
<proteinExistence type="predicted"/>
<dbReference type="InterPro" id="IPR050652">
    <property type="entry name" value="AN1_A20_ZnFinger"/>
</dbReference>
<dbReference type="InterPro" id="IPR000058">
    <property type="entry name" value="Znf_AN1"/>
</dbReference>
<dbReference type="EMBL" id="JAEFBK010000012">
    <property type="protein sequence ID" value="KAG7541521.1"/>
    <property type="molecule type" value="Genomic_DNA"/>
</dbReference>
<keyword evidence="3 5" id="KW-0863">Zinc-finger</keyword>
<dbReference type="SMART" id="SM00154">
    <property type="entry name" value="ZnF_AN1"/>
    <property type="match status" value="1"/>
</dbReference>
<evidence type="ECO:0000256" key="5">
    <source>
        <dbReference type="PROSITE-ProRule" id="PRU00449"/>
    </source>
</evidence>
<keyword evidence="4" id="KW-0862">Zinc</keyword>
<name>A0A8T1Y5G6_9BRAS</name>
<dbReference type="PROSITE" id="PS51036">
    <property type="entry name" value="ZF_A20"/>
    <property type="match status" value="1"/>
</dbReference>
<feature type="domain" description="A20-type" evidence="6">
    <location>
        <begin position="6"/>
        <end position="40"/>
    </location>
</feature>
<dbReference type="PROSITE" id="PS51039">
    <property type="entry name" value="ZF_AN1"/>
    <property type="match status" value="1"/>
</dbReference>